<comment type="similarity">
    <text evidence="2 8">Belongs to the major facilitator superfamily. Nitrate/nitrite porter (TC 2.A.1.8) family.</text>
</comment>
<keyword evidence="7 8" id="KW-0472">Membrane</keyword>
<dbReference type="Proteomes" id="UP000036893">
    <property type="component" value="Unassembled WGS sequence"/>
</dbReference>
<evidence type="ECO:0000313" key="11">
    <source>
        <dbReference type="EMBL" id="GIC91364.1"/>
    </source>
</evidence>
<organism evidence="11 12">
    <name type="scientific">Aspergillus udagawae</name>
    <dbReference type="NCBI Taxonomy" id="91492"/>
    <lineage>
        <taxon>Eukaryota</taxon>
        <taxon>Fungi</taxon>
        <taxon>Dikarya</taxon>
        <taxon>Ascomycota</taxon>
        <taxon>Pezizomycotina</taxon>
        <taxon>Eurotiomycetes</taxon>
        <taxon>Eurotiomycetidae</taxon>
        <taxon>Eurotiales</taxon>
        <taxon>Aspergillaceae</taxon>
        <taxon>Aspergillus</taxon>
        <taxon>Aspergillus subgen. Fumigati</taxon>
    </lineage>
</organism>
<dbReference type="GO" id="GO:0042128">
    <property type="term" value="P:nitrate assimilation"/>
    <property type="evidence" value="ECO:0007669"/>
    <property type="project" value="UniProtKB-UniRule"/>
</dbReference>
<reference evidence="11" key="1">
    <citation type="journal article" date="2015" name="Genome Announc.">
        <title>Draft Genome Sequence of the Pathogenic Filamentous Fungus Aspergillus udagawae Strain IFM 46973T.</title>
        <authorList>
            <person name="Kusuya Y."/>
            <person name="Takahashi-Nakaguchi A."/>
            <person name="Takahashi H."/>
            <person name="Yaguchi T."/>
        </authorList>
    </citation>
    <scope>NUCLEOTIDE SEQUENCE</scope>
    <source>
        <strain evidence="11">IFM 46973</strain>
    </source>
</reference>
<feature type="transmembrane region" description="Helical" evidence="8">
    <location>
        <begin position="441"/>
        <end position="465"/>
    </location>
</feature>
<dbReference type="PANTHER" id="PTHR23515">
    <property type="entry name" value="HIGH-AFFINITY NITRATE TRANSPORTER 2.3"/>
    <property type="match status" value="1"/>
</dbReference>
<dbReference type="EMBL" id="BBXM02000006">
    <property type="protein sequence ID" value="GIC91364.1"/>
    <property type="molecule type" value="Genomic_DNA"/>
</dbReference>
<feature type="transmembrane region" description="Helical" evidence="8">
    <location>
        <begin position="471"/>
        <end position="489"/>
    </location>
</feature>
<protein>
    <recommendedName>
        <fullName evidence="8">Nitrate/nitrite transporter</fullName>
    </recommendedName>
</protein>
<dbReference type="SUPFAM" id="SSF103473">
    <property type="entry name" value="MFS general substrate transporter"/>
    <property type="match status" value="1"/>
</dbReference>
<evidence type="ECO:0000256" key="5">
    <source>
        <dbReference type="ARBA" id="ARBA00022989"/>
    </source>
</evidence>
<feature type="compositionally biased region" description="Polar residues" evidence="9">
    <location>
        <begin position="248"/>
        <end position="260"/>
    </location>
</feature>
<keyword evidence="8" id="KW-1003">Cell membrane</keyword>
<feature type="transmembrane region" description="Helical" evidence="8">
    <location>
        <begin position="382"/>
        <end position="401"/>
    </location>
</feature>
<feature type="transmembrane region" description="Helical" evidence="8">
    <location>
        <begin position="127"/>
        <end position="147"/>
    </location>
</feature>
<evidence type="ECO:0000256" key="9">
    <source>
        <dbReference type="SAM" id="MobiDB-lite"/>
    </source>
</evidence>
<dbReference type="GO" id="GO:0015113">
    <property type="term" value="F:nitrite transmembrane transporter activity"/>
    <property type="evidence" value="ECO:0007669"/>
    <property type="project" value="InterPro"/>
</dbReference>
<dbReference type="Gene3D" id="1.20.1250.20">
    <property type="entry name" value="MFS general substrate transporter like domains"/>
    <property type="match status" value="2"/>
</dbReference>
<evidence type="ECO:0000256" key="1">
    <source>
        <dbReference type="ARBA" id="ARBA00004141"/>
    </source>
</evidence>
<comment type="caution">
    <text evidence="11">The sequence shown here is derived from an EMBL/GenBank/DDBJ whole genome shotgun (WGS) entry which is preliminary data.</text>
</comment>
<feature type="transmembrane region" description="Helical" evidence="8">
    <location>
        <begin position="198"/>
        <end position="219"/>
    </location>
</feature>
<dbReference type="InterPro" id="IPR036259">
    <property type="entry name" value="MFS_trans_sf"/>
</dbReference>
<gene>
    <name evidence="11" type="ORF">Aud_007807</name>
</gene>
<proteinExistence type="inferred from homology"/>
<dbReference type="InterPro" id="IPR020846">
    <property type="entry name" value="MFS_dom"/>
</dbReference>
<keyword evidence="6 8" id="KW-0534">Nitrate assimilation</keyword>
<feature type="transmembrane region" description="Helical" evidence="8">
    <location>
        <begin position="159"/>
        <end position="178"/>
    </location>
</feature>
<dbReference type="InterPro" id="IPR044772">
    <property type="entry name" value="NO3_transporter"/>
</dbReference>
<feature type="region of interest" description="Disordered" evidence="9">
    <location>
        <begin position="248"/>
        <end position="269"/>
    </location>
</feature>
<dbReference type="FunFam" id="1.20.1250.20:FF:000382">
    <property type="entry name" value="Nitrate transporter CrnA"/>
    <property type="match status" value="1"/>
</dbReference>
<feature type="transmembrane region" description="Helical" evidence="8">
    <location>
        <begin position="73"/>
        <end position="90"/>
    </location>
</feature>
<dbReference type="GO" id="GO:0015112">
    <property type="term" value="F:nitrate transmembrane transporter activity"/>
    <property type="evidence" value="ECO:0007669"/>
    <property type="project" value="UniProtKB-UniRule"/>
</dbReference>
<reference evidence="11" key="2">
    <citation type="submission" date="2021-01" db="EMBL/GenBank/DDBJ databases">
        <title>Pan-genome distribution and transcriptional activeness of fungal secondary metabolism genes in Aspergillus section Fumigati.</title>
        <authorList>
            <person name="Takahashi H."/>
            <person name="Umemura M."/>
            <person name="Ninomiya A."/>
            <person name="Kusuya Y."/>
            <person name="Urayama S."/>
            <person name="Shimizu M."/>
            <person name="Watanabe A."/>
            <person name="Kamei K."/>
            <person name="Yaguchi T."/>
            <person name="Hagiwara D."/>
        </authorList>
    </citation>
    <scope>NUCLEOTIDE SEQUENCE</scope>
    <source>
        <strain evidence="11">IFM 46973</strain>
    </source>
</reference>
<evidence type="ECO:0000256" key="3">
    <source>
        <dbReference type="ARBA" id="ARBA00022448"/>
    </source>
</evidence>
<evidence type="ECO:0000256" key="4">
    <source>
        <dbReference type="ARBA" id="ARBA00022692"/>
    </source>
</evidence>
<dbReference type="InterPro" id="IPR004737">
    <property type="entry name" value="NO3_transporter_NarK/NarU-like"/>
</dbReference>
<evidence type="ECO:0000313" key="12">
    <source>
        <dbReference type="Proteomes" id="UP000036893"/>
    </source>
</evidence>
<keyword evidence="4 8" id="KW-0812">Transmembrane</keyword>
<evidence type="ECO:0000256" key="6">
    <source>
        <dbReference type="ARBA" id="ARBA00023063"/>
    </source>
</evidence>
<evidence type="ECO:0000256" key="7">
    <source>
        <dbReference type="ARBA" id="ARBA00023136"/>
    </source>
</evidence>
<dbReference type="CDD" id="cd17341">
    <property type="entry name" value="MFS_NRT2_like"/>
    <property type="match status" value="1"/>
</dbReference>
<dbReference type="RefSeq" id="XP_043148630.1">
    <property type="nucleotide sequence ID" value="XM_043292695.1"/>
</dbReference>
<dbReference type="NCBIfam" id="TIGR00886">
    <property type="entry name" value="2A0108"/>
    <property type="match status" value="1"/>
</dbReference>
<feature type="transmembrane region" description="Helical" evidence="8">
    <location>
        <begin position="102"/>
        <end position="121"/>
    </location>
</feature>
<dbReference type="GeneID" id="66995284"/>
<feature type="transmembrane region" description="Helical" evidence="8">
    <location>
        <begin position="35"/>
        <end position="53"/>
    </location>
</feature>
<keyword evidence="3 8" id="KW-0813">Transport</keyword>
<feature type="transmembrane region" description="Helical" evidence="8">
    <location>
        <begin position="302"/>
        <end position="328"/>
    </location>
</feature>
<evidence type="ECO:0000256" key="2">
    <source>
        <dbReference type="ARBA" id="ARBA00008432"/>
    </source>
</evidence>
<dbReference type="PROSITE" id="PS50850">
    <property type="entry name" value="MFS"/>
    <property type="match status" value="1"/>
</dbReference>
<dbReference type="InterPro" id="IPR011701">
    <property type="entry name" value="MFS"/>
</dbReference>
<evidence type="ECO:0000256" key="8">
    <source>
        <dbReference type="RuleBase" id="RU366033"/>
    </source>
</evidence>
<sequence>MEMLKLVFASPEINPVNHKARSIPLLNPIDRYGRVFFFSWLGFMVAFLSWYAFPPLLSVTIKKDLHMTQDQVGNSNIVALLGTLLMRFIAGPLCDRFGPRYVFVGCLLCGAIPTVMAGLVTSPQGLIALRFFIGILGATFVPCQVWCTGFFDKNVVGTANALAGGFGNAGGGITYFVMPAIYDSLVHSQGLTPHRAWRVAYVVPFIIIVTLALSMLFLCEDTPTGKWSERHSNNPILQSNIVDLHRTSGSGTPSSTNVSTVPEKKGASTPQIVDTEAQQVIDISLANNEMIQKPTLREALRVIFSLPTLALALPYACSFGAELAINSILGAYYLKNFPSLGQTKSGRWAAMFGLVNVVFRPAGGFIADLIYRYTKSVWGKKVWLVCLGVCTGAMALAVGQLNPKSEGLMFGLVVLMAFFIAASNGANFAIVPHVHPTANGIVSGIVGGMGNFGGIVFAIIFRYNGTHYDRALWIIGAIVAGVNLCVSWIRPVPRT</sequence>
<feature type="transmembrane region" description="Helical" evidence="8">
    <location>
        <begin position="407"/>
        <end position="429"/>
    </location>
</feature>
<dbReference type="Pfam" id="PF07690">
    <property type="entry name" value="MFS_1"/>
    <property type="match status" value="1"/>
</dbReference>
<name>A0A8E0V408_9EURO</name>
<accession>A0A8E0V408</accession>
<feature type="transmembrane region" description="Helical" evidence="8">
    <location>
        <begin position="348"/>
        <end position="370"/>
    </location>
</feature>
<keyword evidence="5 8" id="KW-1133">Transmembrane helix</keyword>
<dbReference type="AlphaFoldDB" id="A0A8E0V408"/>
<feature type="domain" description="Major facilitator superfamily (MFS) profile" evidence="10">
    <location>
        <begin position="35"/>
        <end position="494"/>
    </location>
</feature>
<evidence type="ECO:0000259" key="10">
    <source>
        <dbReference type="PROSITE" id="PS50850"/>
    </source>
</evidence>
<dbReference type="GO" id="GO:0005886">
    <property type="term" value="C:plasma membrane"/>
    <property type="evidence" value="ECO:0007669"/>
    <property type="project" value="UniProtKB-SubCell"/>
</dbReference>
<comment type="subcellular location">
    <subcellularLocation>
        <location evidence="8">Cell membrane</location>
        <topology evidence="8">Multi-pass membrane protein</topology>
    </subcellularLocation>
    <subcellularLocation>
        <location evidence="1">Membrane</location>
        <topology evidence="1">Multi-pass membrane protein</topology>
    </subcellularLocation>
</comment>